<dbReference type="RefSeq" id="WP_246276678.1">
    <property type="nucleotide sequence ID" value="NZ_CAWPPK010000135.1"/>
</dbReference>
<name>A0ABX2CVH5_9CYAN</name>
<organism evidence="1 2">
    <name type="scientific">Microcoleus asticus IPMA8</name>
    <dbReference type="NCBI Taxonomy" id="2563858"/>
    <lineage>
        <taxon>Bacteria</taxon>
        <taxon>Bacillati</taxon>
        <taxon>Cyanobacteriota</taxon>
        <taxon>Cyanophyceae</taxon>
        <taxon>Oscillatoriophycideae</taxon>
        <taxon>Oscillatoriales</taxon>
        <taxon>Microcoleaceae</taxon>
        <taxon>Microcoleus</taxon>
        <taxon>Microcoleus asticus</taxon>
    </lineage>
</organism>
<dbReference type="EMBL" id="SRRZ01000022">
    <property type="protein sequence ID" value="NQE33903.1"/>
    <property type="molecule type" value="Genomic_DNA"/>
</dbReference>
<proteinExistence type="predicted"/>
<gene>
    <name evidence="1" type="ORF">E5S67_01626</name>
</gene>
<keyword evidence="2" id="KW-1185">Reference proteome</keyword>
<evidence type="ECO:0000313" key="1">
    <source>
        <dbReference type="EMBL" id="NQE33903.1"/>
    </source>
</evidence>
<protein>
    <submittedName>
        <fullName evidence="1">Uncharacterized protein</fullName>
    </submittedName>
</protein>
<dbReference type="Proteomes" id="UP000702425">
    <property type="component" value="Unassembled WGS sequence"/>
</dbReference>
<sequence>MAVSVGRIATVNIYQGQGVGVAAGLASKFGVPLNTITSAETRKTLETLTGKTTYLSGRDTSYGVDYKEVK</sequence>
<comment type="caution">
    <text evidence="1">The sequence shown here is derived from an EMBL/GenBank/DDBJ whole genome shotgun (WGS) entry which is preliminary data.</text>
</comment>
<evidence type="ECO:0000313" key="2">
    <source>
        <dbReference type="Proteomes" id="UP000702425"/>
    </source>
</evidence>
<reference evidence="1 2" key="1">
    <citation type="journal article" date="2020" name="Sci. Rep.">
        <title>A novel cyanobacterial geosmin producer, revising GeoA distribution and dispersion patterns in Bacteria.</title>
        <authorList>
            <person name="Churro C."/>
            <person name="Semedo-Aguiar A.P."/>
            <person name="Silva A.D."/>
            <person name="Pereira-Leal J.B."/>
            <person name="Leite R.B."/>
        </authorList>
    </citation>
    <scope>NUCLEOTIDE SEQUENCE [LARGE SCALE GENOMIC DNA]</scope>
    <source>
        <strain evidence="1 2">IPMA8</strain>
    </source>
</reference>
<accession>A0ABX2CVH5</accession>